<evidence type="ECO:0000256" key="3">
    <source>
        <dbReference type="ARBA" id="ARBA00022679"/>
    </source>
</evidence>
<evidence type="ECO:0000256" key="7">
    <source>
        <dbReference type="PIRSR" id="PIRSR000446-1"/>
    </source>
</evidence>
<dbReference type="GO" id="GO:0004314">
    <property type="term" value="F:[acyl-carrier-protein] S-malonyltransferase activity"/>
    <property type="evidence" value="ECO:0007669"/>
    <property type="project" value="UniProtKB-EC"/>
</dbReference>
<feature type="active site" evidence="7">
    <location>
        <position position="93"/>
    </location>
</feature>
<evidence type="ECO:0000313" key="9">
    <source>
        <dbReference type="EMBL" id="XCN71095.1"/>
    </source>
</evidence>
<protein>
    <recommendedName>
        <fullName evidence="2 6">Malonyl CoA-acyl carrier protein transacylase</fullName>
        <ecNumber evidence="1 6">2.3.1.39</ecNumber>
    </recommendedName>
</protein>
<reference evidence="9" key="1">
    <citation type="journal article" date="2024" name="Syst. Appl. Microbiol.">
        <title>First single-strain enrichments of Electrothrix cable bacteria, description of E. aestuarii sp. nov. and E. rattekaaiensis sp. nov., and proposal of a cable bacteria taxonomy following the rules of the SeqCode.</title>
        <authorList>
            <person name="Plum-Jensen L.E."/>
            <person name="Schramm A."/>
            <person name="Marshall I.P.G."/>
        </authorList>
    </citation>
    <scope>NUCLEOTIDE SEQUENCE</scope>
    <source>
        <strain evidence="9">Rat1</strain>
    </source>
</reference>
<feature type="domain" description="Malonyl-CoA:ACP transacylase (MAT)" evidence="8">
    <location>
        <begin position="7"/>
        <end position="303"/>
    </location>
</feature>
<dbReference type="Pfam" id="PF00698">
    <property type="entry name" value="Acyl_transf_1"/>
    <property type="match status" value="1"/>
</dbReference>
<gene>
    <name evidence="9" type="primary">fabD</name>
    <name evidence="9" type="ORF">Q3M24_12285</name>
</gene>
<evidence type="ECO:0000256" key="2">
    <source>
        <dbReference type="ARBA" id="ARBA00018953"/>
    </source>
</evidence>
<dbReference type="SUPFAM" id="SSF55048">
    <property type="entry name" value="Probable ACP-binding domain of malonyl-CoA ACP transacylase"/>
    <property type="match status" value="1"/>
</dbReference>
<keyword evidence="3 6" id="KW-0808">Transferase</keyword>
<dbReference type="EMBL" id="CP159373">
    <property type="protein sequence ID" value="XCN71095.1"/>
    <property type="molecule type" value="Genomic_DNA"/>
</dbReference>
<dbReference type="EC" id="2.3.1.39" evidence="1 6"/>
<evidence type="ECO:0000256" key="5">
    <source>
        <dbReference type="ARBA" id="ARBA00048462"/>
    </source>
</evidence>
<sequence>MKKTAILFPGQGSQYIGMGQSLIEADQDAAALLEMAEEVSGFPLKKLCLEGPMEDLTRVLHLQPALTAINLICWQQLKKALPDLVPAYAGGHSLGEYSALQAAGVLSAQDTMTLVTKRGEFMEREGAANPGGMLAVLGLTIEEVDNLLKDYSGPGVVVVANHNAEQQIIISGDQEGLDGFSAVCKENGAKKIVALKVSVANHSPLVAGAVADFSACMAEISFQAPNTPVLFNVTASQKSDPQVIRDIMARQIASRVRWYESINSMVADGVEVFVELGPKTVLTGMMRKILPRKSSVTCVQADTPELIEKAVDIITG</sequence>
<reference evidence="9" key="2">
    <citation type="submission" date="2024-06" db="EMBL/GenBank/DDBJ databases">
        <authorList>
            <person name="Plum-Jensen L.E."/>
            <person name="Schramm A."/>
            <person name="Marshall I.P.G."/>
        </authorList>
    </citation>
    <scope>NUCLEOTIDE SEQUENCE</scope>
    <source>
        <strain evidence="9">Rat1</strain>
    </source>
</reference>
<dbReference type="InterPro" id="IPR001227">
    <property type="entry name" value="Ac_transferase_dom_sf"/>
</dbReference>
<dbReference type="PANTHER" id="PTHR42681">
    <property type="entry name" value="MALONYL-COA-ACYL CARRIER PROTEIN TRANSACYLASE, MITOCHONDRIAL"/>
    <property type="match status" value="1"/>
</dbReference>
<dbReference type="InterPro" id="IPR016035">
    <property type="entry name" value="Acyl_Trfase/lysoPLipase"/>
</dbReference>
<dbReference type="AlphaFoldDB" id="A0AAU8LQA4"/>
<dbReference type="NCBIfam" id="TIGR00128">
    <property type="entry name" value="fabD"/>
    <property type="match status" value="1"/>
</dbReference>
<keyword evidence="4 6" id="KW-0012">Acyltransferase</keyword>
<dbReference type="InterPro" id="IPR050858">
    <property type="entry name" value="Mal-CoA-ACP_Trans/PKS_FabD"/>
</dbReference>
<dbReference type="InterPro" id="IPR024925">
    <property type="entry name" value="Malonyl_CoA-ACP_transAc"/>
</dbReference>
<dbReference type="InterPro" id="IPR014043">
    <property type="entry name" value="Acyl_transferase_dom"/>
</dbReference>
<evidence type="ECO:0000259" key="8">
    <source>
        <dbReference type="SMART" id="SM00827"/>
    </source>
</evidence>
<dbReference type="Gene3D" id="3.40.366.10">
    <property type="entry name" value="Malonyl-Coenzyme A Acyl Carrier Protein, domain 2"/>
    <property type="match status" value="1"/>
</dbReference>
<name>A0AAU8LQA4_9BACT</name>
<evidence type="ECO:0000256" key="4">
    <source>
        <dbReference type="ARBA" id="ARBA00023315"/>
    </source>
</evidence>
<comment type="catalytic activity">
    <reaction evidence="5 6">
        <text>holo-[ACP] + malonyl-CoA = malonyl-[ACP] + CoA</text>
        <dbReference type="Rhea" id="RHEA:41792"/>
        <dbReference type="Rhea" id="RHEA-COMP:9623"/>
        <dbReference type="Rhea" id="RHEA-COMP:9685"/>
        <dbReference type="ChEBI" id="CHEBI:57287"/>
        <dbReference type="ChEBI" id="CHEBI:57384"/>
        <dbReference type="ChEBI" id="CHEBI:64479"/>
        <dbReference type="ChEBI" id="CHEBI:78449"/>
        <dbReference type="EC" id="2.3.1.39"/>
    </reaction>
</comment>
<evidence type="ECO:0000256" key="1">
    <source>
        <dbReference type="ARBA" id="ARBA00013258"/>
    </source>
</evidence>
<dbReference type="GO" id="GO:0006633">
    <property type="term" value="P:fatty acid biosynthetic process"/>
    <property type="evidence" value="ECO:0007669"/>
    <property type="project" value="TreeGrafter"/>
</dbReference>
<organism evidence="9">
    <name type="scientific">Candidatus Electrothrix aestuarii</name>
    <dbReference type="NCBI Taxonomy" id="3062594"/>
    <lineage>
        <taxon>Bacteria</taxon>
        <taxon>Pseudomonadati</taxon>
        <taxon>Thermodesulfobacteriota</taxon>
        <taxon>Desulfobulbia</taxon>
        <taxon>Desulfobulbales</taxon>
        <taxon>Desulfobulbaceae</taxon>
        <taxon>Candidatus Electrothrix</taxon>
    </lineage>
</organism>
<dbReference type="InterPro" id="IPR016036">
    <property type="entry name" value="Malonyl_transacylase_ACP-bd"/>
</dbReference>
<dbReference type="PIRSF" id="PIRSF000446">
    <property type="entry name" value="Mct"/>
    <property type="match status" value="1"/>
</dbReference>
<accession>A0AAU8LQA4</accession>
<dbReference type="GO" id="GO:0005829">
    <property type="term" value="C:cytosol"/>
    <property type="evidence" value="ECO:0007669"/>
    <property type="project" value="TreeGrafter"/>
</dbReference>
<dbReference type="Gene3D" id="3.30.70.250">
    <property type="entry name" value="Malonyl-CoA ACP transacylase, ACP-binding"/>
    <property type="match status" value="1"/>
</dbReference>
<dbReference type="InterPro" id="IPR004410">
    <property type="entry name" value="Malonyl_CoA-ACP_transAc_FabD"/>
</dbReference>
<dbReference type="KEGG" id="eaj:Q3M24_12285"/>
<feature type="active site" evidence="7">
    <location>
        <position position="202"/>
    </location>
</feature>
<evidence type="ECO:0000256" key="6">
    <source>
        <dbReference type="PIRNR" id="PIRNR000446"/>
    </source>
</evidence>
<dbReference type="SMART" id="SM00827">
    <property type="entry name" value="PKS_AT"/>
    <property type="match status" value="1"/>
</dbReference>
<dbReference type="SUPFAM" id="SSF52151">
    <property type="entry name" value="FabD/lysophospholipase-like"/>
    <property type="match status" value="1"/>
</dbReference>
<comment type="similarity">
    <text evidence="6">Belongs to the fabD family.</text>
</comment>
<dbReference type="PANTHER" id="PTHR42681:SF1">
    <property type="entry name" value="MALONYL-COA-ACYL CARRIER PROTEIN TRANSACYLASE, MITOCHONDRIAL"/>
    <property type="match status" value="1"/>
</dbReference>
<proteinExistence type="inferred from homology"/>